<evidence type="ECO:0000313" key="2">
    <source>
        <dbReference type="EMBL" id="API59544.1"/>
    </source>
</evidence>
<protein>
    <recommendedName>
        <fullName evidence="1">Bacteriophage T5 Orf172 DNA-binding domain-containing protein</fullName>
    </recommendedName>
</protein>
<reference evidence="3" key="1">
    <citation type="submission" date="2016-11" db="EMBL/GenBank/DDBJ databases">
        <title>Complete Genome Sequence of alachlor-degrading Sphingomonas sp. strain JJ-A5.</title>
        <authorList>
            <person name="Lee H."/>
            <person name="Ka J.-O."/>
        </authorList>
    </citation>
    <scope>NUCLEOTIDE SEQUENCE [LARGE SCALE GENOMIC DNA]</scope>
    <source>
        <strain evidence="3">JJ-A5</strain>
    </source>
</reference>
<dbReference type="RefSeq" id="WP_072597171.1">
    <property type="nucleotide sequence ID" value="NZ_CP018221.1"/>
</dbReference>
<keyword evidence="3" id="KW-1185">Reference proteome</keyword>
<evidence type="ECO:0000259" key="1">
    <source>
        <dbReference type="SMART" id="SM00974"/>
    </source>
</evidence>
<dbReference type="AlphaFoldDB" id="A0A1L3ZV61"/>
<organism evidence="2 3">
    <name type="scientific">Tardibacter chloracetimidivorans</name>
    <dbReference type="NCBI Taxonomy" id="1921510"/>
    <lineage>
        <taxon>Bacteria</taxon>
        <taxon>Pseudomonadati</taxon>
        <taxon>Pseudomonadota</taxon>
        <taxon>Alphaproteobacteria</taxon>
        <taxon>Sphingomonadales</taxon>
        <taxon>Sphingomonadaceae</taxon>
        <taxon>Tardibacter</taxon>
    </lineage>
</organism>
<dbReference type="EMBL" id="CP018221">
    <property type="protein sequence ID" value="API59544.1"/>
    <property type="molecule type" value="Genomic_DNA"/>
</dbReference>
<dbReference type="STRING" id="1921510.BSL82_09645"/>
<dbReference type="InterPro" id="IPR018306">
    <property type="entry name" value="Phage_T5_Orf172_DNA-bd"/>
</dbReference>
<evidence type="ECO:0000313" key="3">
    <source>
        <dbReference type="Proteomes" id="UP000182063"/>
    </source>
</evidence>
<accession>A0A1L3ZV61</accession>
<sequence length="188" mass="21274">MRRVYFIRPIGMKGPIKIGCSVSPDGRRASLESWSPFPLEIIAEIDGDEGIERRFHAAFVHLHKGREWFNWSHEIDRTVAAINAGGFDVASLPAPLRVSHMKDGKPIRRTLEHRRQMSLSGRLHWAEHRSGYARPHSGYDVYKNGDTQAIAKLEAFIAAPHLHGLACPYHADKRAEYHAHLERLDGTA</sequence>
<dbReference type="KEGG" id="sphj:BSL82_09645"/>
<proteinExistence type="predicted"/>
<dbReference type="SMART" id="SM00974">
    <property type="entry name" value="T5orf172"/>
    <property type="match status" value="1"/>
</dbReference>
<gene>
    <name evidence="2" type="ORF">BSL82_09645</name>
</gene>
<name>A0A1L3ZV61_9SPHN</name>
<feature type="domain" description="Bacteriophage T5 Orf172 DNA-binding" evidence="1">
    <location>
        <begin position="10"/>
        <end position="82"/>
    </location>
</feature>
<dbReference type="Proteomes" id="UP000182063">
    <property type="component" value="Chromosome"/>
</dbReference>
<dbReference type="Pfam" id="PF13455">
    <property type="entry name" value="MUG113"/>
    <property type="match status" value="1"/>
</dbReference>
<dbReference type="OrthoDB" id="8264993at2"/>